<dbReference type="AlphaFoldDB" id="A0A1R0WTX8"/>
<dbReference type="RefSeq" id="WP_036680802.1">
    <property type="nucleotide sequence ID" value="NZ_CP009428.1"/>
</dbReference>
<dbReference type="InterPro" id="IPR038735">
    <property type="entry name" value="MSMEG_1276-like_NTP-PPase_dom"/>
</dbReference>
<dbReference type="CDD" id="cd11532">
    <property type="entry name" value="NTP-PPase_COG4997"/>
    <property type="match status" value="1"/>
</dbReference>
<comment type="caution">
    <text evidence="1">The sequence shown here is derived from an EMBL/GenBank/DDBJ whole genome shotgun (WGS) entry which is preliminary data.</text>
</comment>
<dbReference type="SUPFAM" id="SSF101386">
    <property type="entry name" value="all-alpha NTP pyrophosphatases"/>
    <property type="match status" value="1"/>
</dbReference>
<evidence type="ECO:0000313" key="1">
    <source>
        <dbReference type="EMBL" id="OMD20814.1"/>
    </source>
</evidence>
<accession>A0A1R0WTX8</accession>
<organism evidence="1 2">
    <name type="scientific">Paenibacillus odorifer</name>
    <dbReference type="NCBI Taxonomy" id="189426"/>
    <lineage>
        <taxon>Bacteria</taxon>
        <taxon>Bacillati</taxon>
        <taxon>Bacillota</taxon>
        <taxon>Bacilli</taxon>
        <taxon>Bacillales</taxon>
        <taxon>Paenibacillaceae</taxon>
        <taxon>Paenibacillus</taxon>
    </lineage>
</organism>
<keyword evidence="1" id="KW-0378">Hydrolase</keyword>
<dbReference type="EMBL" id="MKQP01000089">
    <property type="protein sequence ID" value="OMD20814.1"/>
    <property type="molecule type" value="Genomic_DNA"/>
</dbReference>
<reference evidence="1 2" key="1">
    <citation type="submission" date="2016-10" db="EMBL/GenBank/DDBJ databases">
        <title>Paenibacillus species isolates.</title>
        <authorList>
            <person name="Beno S.M."/>
        </authorList>
    </citation>
    <scope>NUCLEOTIDE SEQUENCE [LARGE SCALE GENOMIC DNA]</scope>
    <source>
        <strain evidence="1 2">FSL H7-0604</strain>
    </source>
</reference>
<sequence>MPVYEKLVRDGIPDLIASQGKDFNTRILESKEYITELRKKLQEESEEYFQAASDEEALEELADMLEVIQALAETHGSNSMELEKQRAEKAKRRGGFKKGIYLIEVEGE</sequence>
<dbReference type="GeneID" id="31569503"/>
<evidence type="ECO:0000313" key="2">
    <source>
        <dbReference type="Proteomes" id="UP000187465"/>
    </source>
</evidence>
<protein>
    <submittedName>
        <fullName evidence="1">Phosphoribosyl-ATP pyrophosphohydrolase</fullName>
    </submittedName>
</protein>
<dbReference type="KEGG" id="pod:PODO_04425"/>
<proteinExistence type="predicted"/>
<name>A0A1R0WTX8_9BACL</name>
<dbReference type="GO" id="GO:0016787">
    <property type="term" value="F:hydrolase activity"/>
    <property type="evidence" value="ECO:0007669"/>
    <property type="project" value="UniProtKB-KW"/>
</dbReference>
<gene>
    <name evidence="1" type="ORF">BJP51_08785</name>
</gene>
<dbReference type="Proteomes" id="UP000187465">
    <property type="component" value="Unassembled WGS sequence"/>
</dbReference>